<protein>
    <recommendedName>
        <fullName evidence="5">Peptidase</fullName>
    </recommendedName>
</protein>
<gene>
    <name evidence="3" type="ORF">BBK82_41250</name>
</gene>
<feature type="region of interest" description="Disordered" evidence="2">
    <location>
        <begin position="1"/>
        <end position="24"/>
    </location>
</feature>
<name>A0A1B2HUM1_9PSEU</name>
<evidence type="ECO:0000313" key="4">
    <source>
        <dbReference type="Proteomes" id="UP000093053"/>
    </source>
</evidence>
<dbReference type="InterPro" id="IPR043504">
    <property type="entry name" value="Peptidase_S1_PA_chymotrypsin"/>
</dbReference>
<dbReference type="STRING" id="1586287.BBK82_41250"/>
<dbReference type="PANTHER" id="PTHR15462">
    <property type="entry name" value="SERINE PROTEASE"/>
    <property type="match status" value="1"/>
</dbReference>
<dbReference type="PANTHER" id="PTHR15462:SF19">
    <property type="entry name" value="PEPTIDASE S1 DOMAIN-CONTAINING PROTEIN"/>
    <property type="match status" value="1"/>
</dbReference>
<evidence type="ECO:0000313" key="3">
    <source>
        <dbReference type="EMBL" id="ANZ41436.1"/>
    </source>
</evidence>
<sequence length="311" mass="33300">MPDAATPSSASASLSPQAAALSADPNTAAERFWTPERIAAAKPADRGVTLDQVRRTAQTSLLGKVSVGGQAPSSAAAGKVTTLAGGTGTSWPRRHDWVSMTNGKVLYEDNGLWHCSGVVVTTEARNTVFTAGHCVHGGKGGGWHDRNWTFIPDYYYNDRPAGTWTARQLWALNGWINDSNNSYDIGAAVMHPRNGQKLMDVTGSQGIRINGPSTPSVWHFGFPLNSPFDGEDLINCDGPTSLRFGFFGDLKMACTMQGGASGGAWLADFNQNWGYTVSVNSYHVGDDLTQIYGPYFGDGAKNLYDTVRNLG</sequence>
<dbReference type="InterPro" id="IPR009003">
    <property type="entry name" value="Peptidase_S1_PA"/>
</dbReference>
<proteinExistence type="predicted"/>
<dbReference type="InterPro" id="IPR050966">
    <property type="entry name" value="Glutamyl_endopeptidase"/>
</dbReference>
<dbReference type="Gene3D" id="2.40.10.10">
    <property type="entry name" value="Trypsin-like serine proteases"/>
    <property type="match status" value="2"/>
</dbReference>
<keyword evidence="1" id="KW-0732">Signal</keyword>
<dbReference type="Proteomes" id="UP000093053">
    <property type="component" value="Chromosome"/>
</dbReference>
<dbReference type="AlphaFoldDB" id="A0A1B2HUM1"/>
<evidence type="ECO:0008006" key="5">
    <source>
        <dbReference type="Google" id="ProtNLM"/>
    </source>
</evidence>
<keyword evidence="4" id="KW-1185">Reference proteome</keyword>
<reference evidence="3 4" key="1">
    <citation type="submission" date="2016-07" db="EMBL/GenBank/DDBJ databases">
        <title>Complete genome sequence of the Lentzea guizhouensis DHS C013.</title>
        <authorList>
            <person name="Cao C."/>
        </authorList>
    </citation>
    <scope>NUCLEOTIDE SEQUENCE [LARGE SCALE GENOMIC DNA]</scope>
    <source>
        <strain evidence="3 4">DHS C013</strain>
    </source>
</reference>
<evidence type="ECO:0000256" key="2">
    <source>
        <dbReference type="SAM" id="MobiDB-lite"/>
    </source>
</evidence>
<evidence type="ECO:0000256" key="1">
    <source>
        <dbReference type="ARBA" id="ARBA00022729"/>
    </source>
</evidence>
<dbReference type="KEGG" id="led:BBK82_41250"/>
<accession>A0A1B2HUM1</accession>
<dbReference type="EMBL" id="CP016793">
    <property type="protein sequence ID" value="ANZ41436.1"/>
    <property type="molecule type" value="Genomic_DNA"/>
</dbReference>
<organism evidence="3 4">
    <name type="scientific">Lentzea guizhouensis</name>
    <dbReference type="NCBI Taxonomy" id="1586287"/>
    <lineage>
        <taxon>Bacteria</taxon>
        <taxon>Bacillati</taxon>
        <taxon>Actinomycetota</taxon>
        <taxon>Actinomycetes</taxon>
        <taxon>Pseudonocardiales</taxon>
        <taxon>Pseudonocardiaceae</taxon>
        <taxon>Lentzea</taxon>
    </lineage>
</organism>
<dbReference type="SUPFAM" id="SSF50494">
    <property type="entry name" value="Trypsin-like serine proteases"/>
    <property type="match status" value="1"/>
</dbReference>